<protein>
    <submittedName>
        <fullName evidence="1">Uncharacterized protein</fullName>
    </submittedName>
</protein>
<sequence length="190" mass="22363">MSDLEKHFSEYFIYFYEVMTYWSSLNNKVPEILRPISNQTEQLRLCSRAMLDTDFLMKFPDIKAKLIGKIHSNIEEEMVALDRLQEEVMTLADGLRSRLTSLEKAYSKYNRDADREFDPLTPVNENLLVYAEDIWRCFHTLWLGVQTAIETIDYFDDESIANISKAFLKYNQVETHLHGILDLTFNLRSS</sequence>
<gene>
    <name evidence="1" type="ORF">g.13257</name>
</gene>
<reference evidence="1" key="1">
    <citation type="submission" date="2015-11" db="EMBL/GenBank/DDBJ databases">
        <title>De novo transcriptome assembly of four potential Pierce s Disease insect vectors from Arizona vineyards.</title>
        <authorList>
            <person name="Tassone E.E."/>
        </authorList>
    </citation>
    <scope>NUCLEOTIDE SEQUENCE</scope>
</reference>
<dbReference type="AlphaFoldDB" id="A0A1B6LBW5"/>
<evidence type="ECO:0000313" key="1">
    <source>
        <dbReference type="EMBL" id="JAT21178.1"/>
    </source>
</evidence>
<name>A0A1B6LBW5_9HEMI</name>
<dbReference type="Pfam" id="PF15011">
    <property type="entry name" value="CA109-like"/>
    <property type="match status" value="1"/>
</dbReference>
<organism evidence="1">
    <name type="scientific">Graphocephala atropunctata</name>
    <dbReference type="NCBI Taxonomy" id="36148"/>
    <lineage>
        <taxon>Eukaryota</taxon>
        <taxon>Metazoa</taxon>
        <taxon>Ecdysozoa</taxon>
        <taxon>Arthropoda</taxon>
        <taxon>Hexapoda</taxon>
        <taxon>Insecta</taxon>
        <taxon>Pterygota</taxon>
        <taxon>Neoptera</taxon>
        <taxon>Paraneoptera</taxon>
        <taxon>Hemiptera</taxon>
        <taxon>Auchenorrhyncha</taxon>
        <taxon>Membracoidea</taxon>
        <taxon>Cicadellidae</taxon>
        <taxon>Cicadellinae</taxon>
        <taxon>Cicadellini</taxon>
        <taxon>Graphocephala</taxon>
    </lineage>
</organism>
<dbReference type="InterPro" id="IPR029159">
    <property type="entry name" value="CA109-like"/>
</dbReference>
<dbReference type="EMBL" id="GEBQ01018799">
    <property type="protein sequence ID" value="JAT21178.1"/>
    <property type="molecule type" value="Transcribed_RNA"/>
</dbReference>
<proteinExistence type="predicted"/>
<accession>A0A1B6LBW5</accession>